<dbReference type="Pfam" id="PF00047">
    <property type="entry name" value="ig"/>
    <property type="match status" value="1"/>
</dbReference>
<dbReference type="SUPFAM" id="SSF48726">
    <property type="entry name" value="Immunoglobulin"/>
    <property type="match status" value="4"/>
</dbReference>
<dbReference type="InterPro" id="IPR003598">
    <property type="entry name" value="Ig_sub2"/>
</dbReference>
<dbReference type="GO" id="GO:0002682">
    <property type="term" value="P:regulation of immune system process"/>
    <property type="evidence" value="ECO:0007669"/>
    <property type="project" value="TreeGrafter"/>
</dbReference>
<evidence type="ECO:0000256" key="2">
    <source>
        <dbReference type="ARBA" id="ARBA00023180"/>
    </source>
</evidence>
<dbReference type="InterPro" id="IPR013783">
    <property type="entry name" value="Ig-like_fold"/>
</dbReference>
<keyword evidence="1" id="KW-0732">Signal</keyword>
<dbReference type="EMBL" id="JBBHLL010000368">
    <property type="protein sequence ID" value="KAK7804674.1"/>
    <property type="molecule type" value="Genomic_DNA"/>
</dbReference>
<feature type="non-terminal residue" evidence="6">
    <location>
        <position position="469"/>
    </location>
</feature>
<dbReference type="CDD" id="cd05740">
    <property type="entry name" value="IgI_hCEACAM_2_4_6_like"/>
    <property type="match status" value="1"/>
</dbReference>
<dbReference type="InterPro" id="IPR050831">
    <property type="entry name" value="CEA_cell_adhesion"/>
</dbReference>
<dbReference type="Proteomes" id="UP001488838">
    <property type="component" value="Unassembled WGS sequence"/>
</dbReference>
<keyword evidence="7" id="KW-1185">Reference proteome</keyword>
<dbReference type="PROSITE" id="PS50835">
    <property type="entry name" value="IG_LIKE"/>
    <property type="match status" value="1"/>
</dbReference>
<dbReference type="GO" id="GO:0009986">
    <property type="term" value="C:cell surface"/>
    <property type="evidence" value="ECO:0007669"/>
    <property type="project" value="TreeGrafter"/>
</dbReference>
<dbReference type="FunFam" id="2.60.40.10:FF:000244">
    <property type="entry name" value="carcinoembryonic antigen-related cell adhesion molecule 16"/>
    <property type="match status" value="1"/>
</dbReference>
<evidence type="ECO:0000259" key="5">
    <source>
        <dbReference type="PROSITE" id="PS50835"/>
    </source>
</evidence>
<name>A0AAW0HRE8_MYOGA</name>
<evidence type="ECO:0000313" key="6">
    <source>
        <dbReference type="EMBL" id="KAK7804674.1"/>
    </source>
</evidence>
<dbReference type="InterPro" id="IPR013106">
    <property type="entry name" value="Ig_V-set"/>
</dbReference>
<dbReference type="Pfam" id="PF07686">
    <property type="entry name" value="V-set"/>
    <property type="match status" value="3"/>
</dbReference>
<dbReference type="PANTHER" id="PTHR44427:SF1">
    <property type="entry name" value="CARCINOEMBRYONIC ANTIGEN-RELATED CELL ADHESION MOLECULE 1"/>
    <property type="match status" value="1"/>
</dbReference>
<dbReference type="InterPro" id="IPR003599">
    <property type="entry name" value="Ig_sub"/>
</dbReference>
<evidence type="ECO:0000313" key="7">
    <source>
        <dbReference type="Proteomes" id="UP001488838"/>
    </source>
</evidence>
<dbReference type="SMART" id="SM00408">
    <property type="entry name" value="IGc2"/>
    <property type="match status" value="2"/>
</dbReference>
<dbReference type="PANTHER" id="PTHR44427">
    <property type="entry name" value="CARCINOEMBRYONIC ANTIGEN-RELATED CELL ADHESION MOLECULE 19"/>
    <property type="match status" value="1"/>
</dbReference>
<dbReference type="InterPro" id="IPR007110">
    <property type="entry name" value="Ig-like_dom"/>
</dbReference>
<dbReference type="FunFam" id="2.60.40.10:FF:000340">
    <property type="entry name" value="Carcinoembryonic antigen-related cell adhesion molecule 1"/>
    <property type="match status" value="2"/>
</dbReference>
<gene>
    <name evidence="6" type="ORF">U0070_016187</name>
</gene>
<evidence type="ECO:0000256" key="3">
    <source>
        <dbReference type="ARBA" id="ARBA00023319"/>
    </source>
</evidence>
<dbReference type="AlphaFoldDB" id="A0AAW0HRE8"/>
<sequence>YLLACWHLPITVQVIVDLVPPHVVEGEDVLLRVHNLPEDLVAFVWHKGVTKMNLGIVLYSLTTNLIIMGPGHSGREIVYRNGSLSLQNVTQKDTGFYTLRSLNRHKGIVSTTSIYLHDIGLYLTKMQSSYYLWISLSSLLAFLWTCGPLSTSSQVTIESVPPIIAERGSVLLLIHNLPENIRSLFWYKGMIVSNDLEVARHIITMNSSVLGPAHNGRETVYSNGSLLIHNVTWKDAGLYTLRTLSTDMKAELAHVQLQVNTSLSPCCNPLTSSQLMIQTIPRYAAEGESILLQVHNLPEEMQAFTWYKSMSRTQVLKVVEYSRAMNSTTWGSEHSRREMVYTNGSLMLQDVTEKDAGLYTLEILSRDFKIEKVDVKLHVSKPVTQPFIRVTNTKVTVESSVILTCLSTDTGIFIRWIFNNQSLQLTERMSLSPTKCGLSIDPVRREDAGEYQCEVSNPVSSKTSLPVTL</sequence>
<dbReference type="GO" id="GO:0005886">
    <property type="term" value="C:plasma membrane"/>
    <property type="evidence" value="ECO:0007669"/>
    <property type="project" value="TreeGrafter"/>
</dbReference>
<dbReference type="InterPro" id="IPR013151">
    <property type="entry name" value="Immunoglobulin_dom"/>
</dbReference>
<feature type="domain" description="Ig-like" evidence="5">
    <location>
        <begin position="382"/>
        <end position="469"/>
    </location>
</feature>
<comment type="caution">
    <text evidence="6">The sequence shown here is derived from an EMBL/GenBank/DDBJ whole genome shotgun (WGS) entry which is preliminary data.</text>
</comment>
<dbReference type="CDD" id="cd05774">
    <property type="entry name" value="IgV_CEACAM_D1"/>
    <property type="match status" value="3"/>
</dbReference>
<keyword evidence="2" id="KW-0325">Glycoprotein</keyword>
<comment type="similarity">
    <text evidence="4">Belongs to the immunoglobulin superfamily. CEA family.</text>
</comment>
<proteinExistence type="inferred from homology"/>
<evidence type="ECO:0000256" key="4">
    <source>
        <dbReference type="ARBA" id="ARBA00038222"/>
    </source>
</evidence>
<dbReference type="GO" id="GO:0007165">
    <property type="term" value="P:signal transduction"/>
    <property type="evidence" value="ECO:0007669"/>
    <property type="project" value="TreeGrafter"/>
</dbReference>
<dbReference type="SMART" id="SM00409">
    <property type="entry name" value="IG"/>
    <property type="match status" value="4"/>
</dbReference>
<dbReference type="GO" id="GO:1990782">
    <property type="term" value="F:protein tyrosine kinase binding"/>
    <property type="evidence" value="ECO:0007669"/>
    <property type="project" value="TreeGrafter"/>
</dbReference>
<reference evidence="6 7" key="1">
    <citation type="journal article" date="2023" name="bioRxiv">
        <title>Conserved and derived expression patterns and positive selection on dental genes reveal complex evolutionary context of ever-growing rodent molars.</title>
        <authorList>
            <person name="Calamari Z.T."/>
            <person name="Song A."/>
            <person name="Cohen E."/>
            <person name="Akter M."/>
            <person name="Roy R.D."/>
            <person name="Hallikas O."/>
            <person name="Christensen M.M."/>
            <person name="Li P."/>
            <person name="Marangoni P."/>
            <person name="Jernvall J."/>
            <person name="Klein O.D."/>
        </authorList>
    </citation>
    <scope>NUCLEOTIDE SEQUENCE [LARGE SCALE GENOMIC DNA]</scope>
    <source>
        <strain evidence="6">V071</strain>
    </source>
</reference>
<dbReference type="Gene3D" id="2.60.40.10">
    <property type="entry name" value="Immunoglobulins"/>
    <property type="match status" value="4"/>
</dbReference>
<organism evidence="6 7">
    <name type="scientific">Myodes glareolus</name>
    <name type="common">Bank vole</name>
    <name type="synonym">Clethrionomys glareolus</name>
    <dbReference type="NCBI Taxonomy" id="447135"/>
    <lineage>
        <taxon>Eukaryota</taxon>
        <taxon>Metazoa</taxon>
        <taxon>Chordata</taxon>
        <taxon>Craniata</taxon>
        <taxon>Vertebrata</taxon>
        <taxon>Euteleostomi</taxon>
        <taxon>Mammalia</taxon>
        <taxon>Eutheria</taxon>
        <taxon>Euarchontoglires</taxon>
        <taxon>Glires</taxon>
        <taxon>Rodentia</taxon>
        <taxon>Myomorpha</taxon>
        <taxon>Muroidea</taxon>
        <taxon>Cricetidae</taxon>
        <taxon>Arvicolinae</taxon>
        <taxon>Myodes</taxon>
    </lineage>
</organism>
<keyword evidence="3" id="KW-0393">Immunoglobulin domain</keyword>
<dbReference type="InterPro" id="IPR036179">
    <property type="entry name" value="Ig-like_dom_sf"/>
</dbReference>
<evidence type="ECO:0000256" key="1">
    <source>
        <dbReference type="ARBA" id="ARBA00022729"/>
    </source>
</evidence>
<protein>
    <recommendedName>
        <fullName evidence="5">Ig-like domain-containing protein</fullName>
    </recommendedName>
</protein>
<feature type="non-terminal residue" evidence="6">
    <location>
        <position position="1"/>
    </location>
</feature>
<accession>A0AAW0HRE8</accession>